<accession>Q2SD34</accession>
<dbReference type="GO" id="GO:0006103">
    <property type="term" value="P:2-oxoglutarate metabolic process"/>
    <property type="evidence" value="ECO:0007669"/>
    <property type="project" value="TreeGrafter"/>
</dbReference>
<dbReference type="Gene3D" id="3.30.390.30">
    <property type="match status" value="1"/>
</dbReference>
<evidence type="ECO:0000256" key="2">
    <source>
        <dbReference type="ARBA" id="ARBA00007532"/>
    </source>
</evidence>
<dbReference type="PANTHER" id="PTHR22912:SF224">
    <property type="entry name" value="DIHYDROLIPOYL DEHYDROGENASE"/>
    <property type="match status" value="1"/>
</dbReference>
<evidence type="ECO:0000256" key="11">
    <source>
        <dbReference type="ARBA" id="ARBA00023284"/>
    </source>
</evidence>
<evidence type="ECO:0000259" key="18">
    <source>
        <dbReference type="Pfam" id="PF07992"/>
    </source>
</evidence>
<dbReference type="PIRSF" id="PIRSF000350">
    <property type="entry name" value="Mercury_reductase_MerA"/>
    <property type="match status" value="1"/>
</dbReference>
<keyword evidence="6 16" id="KW-0285">Flavoprotein</keyword>
<evidence type="ECO:0000256" key="15">
    <source>
        <dbReference type="PIRSR" id="PIRSR000350-4"/>
    </source>
</evidence>
<keyword evidence="7 14" id="KW-0274">FAD</keyword>
<keyword evidence="10" id="KW-1015">Disulfide bond</keyword>
<feature type="binding site" evidence="14">
    <location>
        <position position="58"/>
    </location>
    <ligand>
        <name>FAD</name>
        <dbReference type="ChEBI" id="CHEBI:57692"/>
    </ligand>
</feature>
<dbReference type="FunFam" id="3.30.390.30:FF:000001">
    <property type="entry name" value="Dihydrolipoyl dehydrogenase"/>
    <property type="match status" value="1"/>
</dbReference>
<proteinExistence type="inferred from homology"/>
<evidence type="ECO:0000256" key="8">
    <source>
        <dbReference type="ARBA" id="ARBA00023002"/>
    </source>
</evidence>
<dbReference type="NCBIfam" id="TIGR01350">
    <property type="entry name" value="lipoamide_DH"/>
    <property type="match status" value="1"/>
</dbReference>
<feature type="domain" description="FAD/NAD(P)-binding" evidence="18">
    <location>
        <begin position="5"/>
        <end position="333"/>
    </location>
</feature>
<feature type="binding site" evidence="14">
    <location>
        <begin position="187"/>
        <end position="194"/>
    </location>
    <ligand>
        <name>NAD(+)</name>
        <dbReference type="ChEBI" id="CHEBI:57540"/>
    </ligand>
</feature>
<dbReference type="GO" id="GO:0050660">
    <property type="term" value="F:flavin adenine dinucleotide binding"/>
    <property type="evidence" value="ECO:0007669"/>
    <property type="project" value="InterPro"/>
</dbReference>
<evidence type="ECO:0000256" key="14">
    <source>
        <dbReference type="PIRSR" id="PIRSR000350-3"/>
    </source>
</evidence>
<dbReference type="FunFam" id="3.50.50.60:FF:000001">
    <property type="entry name" value="Dihydrolipoyl dehydrogenase, mitochondrial"/>
    <property type="match status" value="1"/>
</dbReference>
<dbReference type="STRING" id="349521.HCH_04743"/>
<name>Q2SD34_HAHCH</name>
<evidence type="ECO:0000256" key="9">
    <source>
        <dbReference type="ARBA" id="ARBA00023027"/>
    </source>
</evidence>
<sequence>MADKFDVIVIGAGPGGYVAAIRAAQLGLKTACVEKWSNEAGKPVFGGTCLNVGCIPSKALLESSHKFEEAKHDFETHGIMAQDVTVDVAKMQGRKNNIVKNLTQGIASLFKANGVTSIHGAGKLLANKQVEVTDNAGNVTVYDAENVIIATGSRPVEIPPTPLNEHVVDSTGALEFSEVPKRLGVIGAGVIGLELGSVWARLGSEVVVLEAQDTFLGAVDQQLAKDALKQFTKQGLDIRLRARVTGSEVKRGVVKVSYSDTKGDHELKVDKLIVAVGRAPNTDNLLAPDSGVNLDERGFIFVDDQCKTNMPGVWAIGDVVRGPMLAHKASEEGIVVAERIAGHKGHVNYDCIPWVIYTHPEIAWVGKTEEQLKAEGEEYKVGTFPFAASGRAMAANATMGMVKILAHKDTDRILGMHIVGPQASEMIAQGVIAMEFGSSSEDLAMTVFAHPTLSEAVHEAALAVEGKAIHIAQRKKR</sequence>
<evidence type="ECO:0000256" key="7">
    <source>
        <dbReference type="ARBA" id="ARBA00022827"/>
    </source>
</evidence>
<dbReference type="AlphaFoldDB" id="Q2SD34"/>
<keyword evidence="8 16" id="KW-0560">Oxidoreductase</keyword>
<evidence type="ECO:0000256" key="5">
    <source>
        <dbReference type="ARBA" id="ARBA00022490"/>
    </source>
</evidence>
<keyword evidence="5" id="KW-0963">Cytoplasm</keyword>
<evidence type="ECO:0000256" key="13">
    <source>
        <dbReference type="PIRSR" id="PIRSR000350-2"/>
    </source>
</evidence>
<dbReference type="InterPro" id="IPR036188">
    <property type="entry name" value="FAD/NAD-bd_sf"/>
</dbReference>
<dbReference type="InterPro" id="IPR004099">
    <property type="entry name" value="Pyr_nucl-diS_OxRdtase_dimer"/>
</dbReference>
<dbReference type="GO" id="GO:0004148">
    <property type="term" value="F:dihydrolipoyl dehydrogenase (NADH) activity"/>
    <property type="evidence" value="ECO:0007669"/>
    <property type="project" value="UniProtKB-EC"/>
</dbReference>
<dbReference type="Pfam" id="PF07992">
    <property type="entry name" value="Pyr_redox_2"/>
    <property type="match status" value="1"/>
</dbReference>
<gene>
    <name evidence="19" type="primary">lpdA2</name>
    <name evidence="19" type="ordered locus">HCH_04743</name>
</gene>
<dbReference type="Gene3D" id="3.50.50.60">
    <property type="entry name" value="FAD/NAD(P)-binding domain"/>
    <property type="match status" value="2"/>
</dbReference>
<dbReference type="RefSeq" id="WP_011398505.1">
    <property type="nucleotide sequence ID" value="NC_007645.1"/>
</dbReference>
<feature type="domain" description="Pyridine nucleotide-disulphide oxidoreductase dimerisation" evidence="17">
    <location>
        <begin position="352"/>
        <end position="461"/>
    </location>
</feature>
<evidence type="ECO:0000313" key="20">
    <source>
        <dbReference type="Proteomes" id="UP000000238"/>
    </source>
</evidence>
<dbReference type="HOGENOM" id="CLU_016755_0_1_6"/>
<feature type="disulfide bond" description="Redox-active" evidence="15">
    <location>
        <begin position="49"/>
        <end position="54"/>
    </location>
</feature>
<dbReference type="KEGG" id="hch:HCH_04743"/>
<comment type="miscellaneous">
    <text evidence="16">The active site is a redox-active disulfide bond.</text>
</comment>
<dbReference type="Proteomes" id="UP000000238">
    <property type="component" value="Chromosome"/>
</dbReference>
<comment type="cofactor">
    <cofactor evidence="14 16">
        <name>FAD</name>
        <dbReference type="ChEBI" id="CHEBI:57692"/>
    </cofactor>
    <text evidence="14 16">Binds 1 FAD per subunit.</text>
</comment>
<dbReference type="eggNOG" id="COG1249">
    <property type="taxonomic scope" value="Bacteria"/>
</dbReference>
<dbReference type="InterPro" id="IPR050151">
    <property type="entry name" value="Class-I_Pyr_Nuc-Dis_Oxidored"/>
</dbReference>
<feature type="active site" description="Proton acceptor" evidence="13">
    <location>
        <position position="450"/>
    </location>
</feature>
<keyword evidence="20" id="KW-1185">Reference proteome</keyword>
<dbReference type="InterPro" id="IPR016156">
    <property type="entry name" value="FAD/NAD-linked_Rdtase_dimer_sf"/>
</dbReference>
<dbReference type="EMBL" id="CP000155">
    <property type="protein sequence ID" value="ABC31440.1"/>
    <property type="molecule type" value="Genomic_DNA"/>
</dbReference>
<dbReference type="PRINTS" id="PR00368">
    <property type="entry name" value="FADPNR"/>
</dbReference>
<evidence type="ECO:0000256" key="12">
    <source>
        <dbReference type="ARBA" id="ARBA00049187"/>
    </source>
</evidence>
<dbReference type="InterPro" id="IPR001100">
    <property type="entry name" value="Pyr_nuc-diS_OxRdtase"/>
</dbReference>
<dbReference type="EC" id="1.8.1.4" evidence="3 16"/>
<feature type="binding site" evidence="14">
    <location>
        <begin position="324"/>
        <end position="327"/>
    </location>
    <ligand>
        <name>FAD</name>
        <dbReference type="ChEBI" id="CHEBI:57692"/>
    </ligand>
</feature>
<dbReference type="InterPro" id="IPR023753">
    <property type="entry name" value="FAD/NAD-binding_dom"/>
</dbReference>
<dbReference type="SUPFAM" id="SSF51905">
    <property type="entry name" value="FAD/NAD(P)-binding domain"/>
    <property type="match status" value="1"/>
</dbReference>
<evidence type="ECO:0000256" key="4">
    <source>
        <dbReference type="ARBA" id="ARBA00016961"/>
    </source>
</evidence>
<keyword evidence="14" id="KW-0547">Nucleotide-binding</keyword>
<feature type="binding site" evidence="14">
    <location>
        <position position="277"/>
    </location>
    <ligand>
        <name>NAD(+)</name>
        <dbReference type="ChEBI" id="CHEBI:57540"/>
    </ligand>
</feature>
<feature type="binding site" evidence="14">
    <location>
        <begin position="151"/>
        <end position="153"/>
    </location>
    <ligand>
        <name>FAD</name>
        <dbReference type="ChEBI" id="CHEBI:57692"/>
    </ligand>
</feature>
<feature type="binding site" evidence="14">
    <location>
        <position position="210"/>
    </location>
    <ligand>
        <name>NAD(+)</name>
        <dbReference type="ChEBI" id="CHEBI:57540"/>
    </ligand>
</feature>
<evidence type="ECO:0000256" key="10">
    <source>
        <dbReference type="ARBA" id="ARBA00023157"/>
    </source>
</evidence>
<dbReference type="InterPro" id="IPR012999">
    <property type="entry name" value="Pyr_OxRdtase_I_AS"/>
</dbReference>
<protein>
    <recommendedName>
        <fullName evidence="4 16">Dihydrolipoyl dehydrogenase</fullName>
        <ecNumber evidence="3 16">1.8.1.4</ecNumber>
    </recommendedName>
</protein>
<dbReference type="Pfam" id="PF02852">
    <property type="entry name" value="Pyr_redox_dim"/>
    <property type="match status" value="1"/>
</dbReference>
<keyword evidence="9 14" id="KW-0520">NAD</keyword>
<feature type="binding site" evidence="14">
    <location>
        <position position="122"/>
    </location>
    <ligand>
        <name>FAD</name>
        <dbReference type="ChEBI" id="CHEBI:57692"/>
    </ligand>
</feature>
<evidence type="ECO:0000256" key="6">
    <source>
        <dbReference type="ARBA" id="ARBA00022630"/>
    </source>
</evidence>
<dbReference type="PANTHER" id="PTHR22912">
    <property type="entry name" value="DISULFIDE OXIDOREDUCTASE"/>
    <property type="match status" value="1"/>
</dbReference>
<comment type="subcellular location">
    <subcellularLocation>
        <location evidence="1">Cytoplasm</location>
    </subcellularLocation>
</comment>
<dbReference type="OrthoDB" id="9800167at2"/>
<dbReference type="InterPro" id="IPR006258">
    <property type="entry name" value="Lipoamide_DH"/>
</dbReference>
<dbReference type="PROSITE" id="PS00076">
    <property type="entry name" value="PYRIDINE_REDOX_1"/>
    <property type="match status" value="1"/>
</dbReference>
<dbReference type="PRINTS" id="PR00411">
    <property type="entry name" value="PNDRDTASEI"/>
</dbReference>
<evidence type="ECO:0000313" key="19">
    <source>
        <dbReference type="EMBL" id="ABC31440.1"/>
    </source>
</evidence>
<dbReference type="SUPFAM" id="SSF55424">
    <property type="entry name" value="FAD/NAD-linked reductases, dimerisation (C-terminal) domain"/>
    <property type="match status" value="1"/>
</dbReference>
<evidence type="ECO:0000256" key="16">
    <source>
        <dbReference type="RuleBase" id="RU003692"/>
    </source>
</evidence>
<reference evidence="19 20" key="1">
    <citation type="journal article" date="2005" name="Nucleic Acids Res.">
        <title>Genomic blueprint of Hahella chejuensis, a marine microbe producing an algicidal agent.</title>
        <authorList>
            <person name="Jeong H."/>
            <person name="Yim J.H."/>
            <person name="Lee C."/>
            <person name="Choi S.-H."/>
            <person name="Park Y.K."/>
            <person name="Yoon S.H."/>
            <person name="Hur C.-G."/>
            <person name="Kang H.-Y."/>
            <person name="Kim D."/>
            <person name="Lee H.H."/>
            <person name="Park K.H."/>
            <person name="Park S.-H."/>
            <person name="Park H.-S."/>
            <person name="Lee H.K."/>
            <person name="Oh T.K."/>
            <person name="Kim J.F."/>
        </authorList>
    </citation>
    <scope>NUCLEOTIDE SEQUENCE [LARGE SCALE GENOMIC DNA]</scope>
    <source>
        <strain evidence="19 20">KCTC 2396</strain>
    </source>
</reference>
<feature type="binding site" evidence="14">
    <location>
        <position position="318"/>
    </location>
    <ligand>
        <name>FAD</name>
        <dbReference type="ChEBI" id="CHEBI:57692"/>
    </ligand>
</feature>
<comment type="similarity">
    <text evidence="2 16">Belongs to the class-I pyridine nucleotide-disulfide oxidoreductase family.</text>
</comment>
<keyword evidence="11 16" id="KW-0676">Redox-active center</keyword>
<organism evidence="19 20">
    <name type="scientific">Hahella chejuensis (strain KCTC 2396)</name>
    <dbReference type="NCBI Taxonomy" id="349521"/>
    <lineage>
        <taxon>Bacteria</taxon>
        <taxon>Pseudomonadati</taxon>
        <taxon>Pseudomonadota</taxon>
        <taxon>Gammaproteobacteria</taxon>
        <taxon>Oceanospirillales</taxon>
        <taxon>Hahellaceae</taxon>
        <taxon>Hahella</taxon>
    </lineage>
</organism>
<evidence type="ECO:0000259" key="17">
    <source>
        <dbReference type="Pfam" id="PF02852"/>
    </source>
</evidence>
<evidence type="ECO:0000256" key="3">
    <source>
        <dbReference type="ARBA" id="ARBA00012608"/>
    </source>
</evidence>
<comment type="catalytic activity">
    <reaction evidence="12 16">
        <text>N(6)-[(R)-dihydrolipoyl]-L-lysyl-[protein] + NAD(+) = N(6)-[(R)-lipoyl]-L-lysyl-[protein] + NADH + H(+)</text>
        <dbReference type="Rhea" id="RHEA:15045"/>
        <dbReference type="Rhea" id="RHEA-COMP:10474"/>
        <dbReference type="Rhea" id="RHEA-COMP:10475"/>
        <dbReference type="ChEBI" id="CHEBI:15378"/>
        <dbReference type="ChEBI" id="CHEBI:57540"/>
        <dbReference type="ChEBI" id="CHEBI:57945"/>
        <dbReference type="ChEBI" id="CHEBI:83099"/>
        <dbReference type="ChEBI" id="CHEBI:83100"/>
        <dbReference type="EC" id="1.8.1.4"/>
    </reaction>
</comment>
<evidence type="ECO:0000256" key="1">
    <source>
        <dbReference type="ARBA" id="ARBA00004496"/>
    </source>
</evidence>
<dbReference type="GO" id="GO:0005737">
    <property type="term" value="C:cytoplasm"/>
    <property type="evidence" value="ECO:0007669"/>
    <property type="project" value="UniProtKB-SubCell"/>
</dbReference>